<feature type="domain" description="Histidine kinase" evidence="11">
    <location>
        <begin position="316"/>
        <end position="519"/>
    </location>
</feature>
<dbReference type="InterPro" id="IPR001610">
    <property type="entry name" value="PAC"/>
</dbReference>
<dbReference type="InterPro" id="IPR035965">
    <property type="entry name" value="PAS-like_dom_sf"/>
</dbReference>
<evidence type="ECO:0000259" key="12">
    <source>
        <dbReference type="PROSITE" id="PS50112"/>
    </source>
</evidence>
<dbReference type="InterPro" id="IPR013656">
    <property type="entry name" value="PAS_4"/>
</dbReference>
<keyword evidence="7" id="KW-0067">ATP-binding</keyword>
<keyword evidence="15" id="KW-1185">Reference proteome</keyword>
<dbReference type="InterPro" id="IPR003661">
    <property type="entry name" value="HisK_dim/P_dom"/>
</dbReference>
<feature type="domain" description="PAS" evidence="12">
    <location>
        <begin position="50"/>
        <end position="119"/>
    </location>
</feature>
<dbReference type="SMART" id="SM00086">
    <property type="entry name" value="PAC"/>
    <property type="match status" value="2"/>
</dbReference>
<dbReference type="InterPro" id="IPR000700">
    <property type="entry name" value="PAS-assoc_C"/>
</dbReference>
<evidence type="ECO:0000256" key="3">
    <source>
        <dbReference type="ARBA" id="ARBA00022553"/>
    </source>
</evidence>
<dbReference type="PANTHER" id="PTHR43304:SF1">
    <property type="entry name" value="PAC DOMAIN-CONTAINING PROTEIN"/>
    <property type="match status" value="1"/>
</dbReference>
<evidence type="ECO:0000256" key="9">
    <source>
        <dbReference type="SAM" id="Coils"/>
    </source>
</evidence>
<keyword evidence="5" id="KW-0547">Nucleotide-binding</keyword>
<dbReference type="EC" id="2.7.13.3" evidence="2"/>
<evidence type="ECO:0000259" key="11">
    <source>
        <dbReference type="PROSITE" id="PS50109"/>
    </source>
</evidence>
<organism evidence="14 15">
    <name type="scientific">Brevibacillus choshinensis</name>
    <dbReference type="NCBI Taxonomy" id="54911"/>
    <lineage>
        <taxon>Bacteria</taxon>
        <taxon>Bacillati</taxon>
        <taxon>Bacillota</taxon>
        <taxon>Bacilli</taxon>
        <taxon>Bacillales</taxon>
        <taxon>Paenibacillaceae</taxon>
        <taxon>Brevibacillus</taxon>
    </lineage>
</organism>
<evidence type="ECO:0000313" key="15">
    <source>
        <dbReference type="Proteomes" id="UP000596248"/>
    </source>
</evidence>
<proteinExistence type="predicted"/>
<dbReference type="Pfam" id="PF02518">
    <property type="entry name" value="HATPase_c"/>
    <property type="match status" value="1"/>
</dbReference>
<sequence>MNLIGYQDQSILTLFWTGWIPFVLAIIWWMCGKRLASLQKKRLTSELEETKALLESLLQQSSDAVTVTDTQGNVELINDAAVKLFGYSKDKVIGRFPPYISEEEYENFQHAFAQVLAGKSITGYETKRIHQDGSTIPVSVSWTPIRKRDGQVVRIIGCSRDMTERKQIEQELEASEANYRLITENMSDMIFVYKKNGPVVYASSSHTKLLGYPIHELQNMDLLEQAILVHPDDLELVTNLFSREWTDENETTVVYRLRHRDGHWVSVESRFKPIRDEAGCVDSIMIVSRDVSEIVETKELLRQSDKLSAVGQLAAGIAHEIRNPLTSLRGFVQLLQSSMADQRYCEIMLSELDRINFIVTELLVLAKPQRMRFQEKNPVQIIHNVLSLLESQANMNNVIFHVNMDSQLPMISCDENQLKQVFINICKNAIEAMPNGGEVFVEGRENHDSRIQISIRDTGCGIEPSRMPRLGEPFYTTKEYGTGLGLMVSYRILEDHGGSFSIESERDKGTTVHITLPVQ</sequence>
<dbReference type="InterPro" id="IPR036890">
    <property type="entry name" value="HATPase_C_sf"/>
</dbReference>
<dbReference type="NCBIfam" id="TIGR00229">
    <property type="entry name" value="sensory_box"/>
    <property type="match status" value="2"/>
</dbReference>
<dbReference type="InterPro" id="IPR003594">
    <property type="entry name" value="HATPase_dom"/>
</dbReference>
<dbReference type="Gene3D" id="3.30.565.10">
    <property type="entry name" value="Histidine kinase-like ATPase, C-terminal domain"/>
    <property type="match status" value="1"/>
</dbReference>
<name>A0ABX7FU48_BRECH</name>
<protein>
    <recommendedName>
        <fullName evidence="2">histidine kinase</fullName>
        <ecNumber evidence="2">2.7.13.3</ecNumber>
    </recommendedName>
</protein>
<dbReference type="PROSITE" id="PS50113">
    <property type="entry name" value="PAC"/>
    <property type="match status" value="2"/>
</dbReference>
<dbReference type="SUPFAM" id="SSF55785">
    <property type="entry name" value="PYP-like sensor domain (PAS domain)"/>
    <property type="match status" value="2"/>
</dbReference>
<keyword evidence="10" id="KW-0472">Membrane</keyword>
<keyword evidence="10" id="KW-1133">Transmembrane helix</keyword>
<feature type="domain" description="PAS" evidence="12">
    <location>
        <begin position="175"/>
        <end position="248"/>
    </location>
</feature>
<evidence type="ECO:0000256" key="5">
    <source>
        <dbReference type="ARBA" id="ARBA00022741"/>
    </source>
</evidence>
<dbReference type="SMART" id="SM00091">
    <property type="entry name" value="PAS"/>
    <property type="match status" value="2"/>
</dbReference>
<dbReference type="SMART" id="SM00388">
    <property type="entry name" value="HisKA"/>
    <property type="match status" value="1"/>
</dbReference>
<keyword evidence="10" id="KW-0812">Transmembrane</keyword>
<dbReference type="SUPFAM" id="SSF47384">
    <property type="entry name" value="Homodimeric domain of signal transducing histidine kinase"/>
    <property type="match status" value="1"/>
</dbReference>
<dbReference type="Pfam" id="PF08447">
    <property type="entry name" value="PAS_3"/>
    <property type="match status" value="1"/>
</dbReference>
<keyword evidence="3" id="KW-0597">Phosphoprotein</keyword>
<evidence type="ECO:0000259" key="13">
    <source>
        <dbReference type="PROSITE" id="PS50113"/>
    </source>
</evidence>
<dbReference type="InterPro" id="IPR036097">
    <property type="entry name" value="HisK_dim/P_sf"/>
</dbReference>
<keyword evidence="8" id="KW-0902">Two-component regulatory system</keyword>
<dbReference type="Pfam" id="PF08448">
    <property type="entry name" value="PAS_4"/>
    <property type="match status" value="1"/>
</dbReference>
<dbReference type="InterPro" id="IPR005467">
    <property type="entry name" value="His_kinase_dom"/>
</dbReference>
<dbReference type="SMART" id="SM00387">
    <property type="entry name" value="HATPase_c"/>
    <property type="match status" value="1"/>
</dbReference>
<dbReference type="SUPFAM" id="SSF55874">
    <property type="entry name" value="ATPase domain of HSP90 chaperone/DNA topoisomerase II/histidine kinase"/>
    <property type="match status" value="1"/>
</dbReference>
<evidence type="ECO:0000256" key="6">
    <source>
        <dbReference type="ARBA" id="ARBA00022777"/>
    </source>
</evidence>
<feature type="domain" description="PAC" evidence="13">
    <location>
        <begin position="251"/>
        <end position="303"/>
    </location>
</feature>
<dbReference type="CDD" id="cd00075">
    <property type="entry name" value="HATPase"/>
    <property type="match status" value="1"/>
</dbReference>
<keyword evidence="9" id="KW-0175">Coiled coil</keyword>
<gene>
    <name evidence="14" type="ORF">JNE38_11965</name>
</gene>
<evidence type="ECO:0000256" key="10">
    <source>
        <dbReference type="SAM" id="Phobius"/>
    </source>
</evidence>
<feature type="domain" description="PAC" evidence="13">
    <location>
        <begin position="122"/>
        <end position="174"/>
    </location>
</feature>
<dbReference type="InterPro" id="IPR013655">
    <property type="entry name" value="PAS_fold_3"/>
</dbReference>
<dbReference type="PROSITE" id="PS50112">
    <property type="entry name" value="PAS"/>
    <property type="match status" value="2"/>
</dbReference>
<dbReference type="PROSITE" id="PS50109">
    <property type="entry name" value="HIS_KIN"/>
    <property type="match status" value="1"/>
</dbReference>
<keyword evidence="6" id="KW-0418">Kinase</keyword>
<dbReference type="Proteomes" id="UP000596248">
    <property type="component" value="Chromosome"/>
</dbReference>
<dbReference type="Gene3D" id="1.10.287.130">
    <property type="match status" value="1"/>
</dbReference>
<dbReference type="PRINTS" id="PR00344">
    <property type="entry name" value="BCTRLSENSOR"/>
</dbReference>
<dbReference type="CDD" id="cd00130">
    <property type="entry name" value="PAS"/>
    <property type="match status" value="2"/>
</dbReference>
<feature type="coiled-coil region" evidence="9">
    <location>
        <begin position="158"/>
        <end position="185"/>
    </location>
</feature>
<dbReference type="RefSeq" id="WP_203356753.1">
    <property type="nucleotide sequence ID" value="NZ_CP069127.1"/>
</dbReference>
<evidence type="ECO:0000256" key="7">
    <source>
        <dbReference type="ARBA" id="ARBA00022840"/>
    </source>
</evidence>
<dbReference type="Pfam" id="PF00512">
    <property type="entry name" value="HisKA"/>
    <property type="match status" value="1"/>
</dbReference>
<evidence type="ECO:0000256" key="2">
    <source>
        <dbReference type="ARBA" id="ARBA00012438"/>
    </source>
</evidence>
<reference evidence="14 15" key="1">
    <citation type="submission" date="2021-01" db="EMBL/GenBank/DDBJ databases">
        <title>Identification of strong promoters based on the transcriptome of Brevibacillus choshinensis.</title>
        <authorList>
            <person name="Yao D."/>
            <person name="Zhang K."/>
            <person name="Wu J."/>
        </authorList>
    </citation>
    <scope>NUCLEOTIDE SEQUENCE [LARGE SCALE GENOMIC DNA]</scope>
    <source>
        <strain evidence="14 15">HPD31-SP3</strain>
    </source>
</reference>
<dbReference type="InterPro" id="IPR004358">
    <property type="entry name" value="Sig_transdc_His_kin-like_C"/>
</dbReference>
<dbReference type="EMBL" id="CP069127">
    <property type="protein sequence ID" value="QRG69769.1"/>
    <property type="molecule type" value="Genomic_DNA"/>
</dbReference>
<evidence type="ECO:0000256" key="1">
    <source>
        <dbReference type="ARBA" id="ARBA00000085"/>
    </source>
</evidence>
<keyword evidence="4" id="KW-0808">Transferase</keyword>
<accession>A0ABX7FU48</accession>
<dbReference type="PANTHER" id="PTHR43304">
    <property type="entry name" value="PHYTOCHROME-LIKE PROTEIN CPH1"/>
    <property type="match status" value="1"/>
</dbReference>
<evidence type="ECO:0000256" key="8">
    <source>
        <dbReference type="ARBA" id="ARBA00023012"/>
    </source>
</evidence>
<dbReference type="CDD" id="cd00082">
    <property type="entry name" value="HisKA"/>
    <property type="match status" value="1"/>
</dbReference>
<feature type="transmembrane region" description="Helical" evidence="10">
    <location>
        <begin position="12"/>
        <end position="31"/>
    </location>
</feature>
<dbReference type="Gene3D" id="3.30.450.20">
    <property type="entry name" value="PAS domain"/>
    <property type="match status" value="2"/>
</dbReference>
<comment type="catalytic activity">
    <reaction evidence="1">
        <text>ATP + protein L-histidine = ADP + protein N-phospho-L-histidine.</text>
        <dbReference type="EC" id="2.7.13.3"/>
    </reaction>
</comment>
<evidence type="ECO:0000256" key="4">
    <source>
        <dbReference type="ARBA" id="ARBA00022679"/>
    </source>
</evidence>
<dbReference type="InterPro" id="IPR052162">
    <property type="entry name" value="Sensor_kinase/Photoreceptor"/>
</dbReference>
<evidence type="ECO:0000313" key="14">
    <source>
        <dbReference type="EMBL" id="QRG69769.1"/>
    </source>
</evidence>
<dbReference type="InterPro" id="IPR000014">
    <property type="entry name" value="PAS"/>
</dbReference>